<sequence length="490" mass="56200">MPEADPKRLVEMSPLCSFSFLEDDFLDGDMFVDEQVDIRVMTSATGPDSKILSTALLMRKYRNILNQVKSKLFVELLNIDDAQNTYFQAYEEWAKAGTETESLSVEFDSLEAYMNQRLDNFAASCGWNVMPLMHDFKLTEQNISKLNCIDQLFYRMMILINDFYSVENDWVSHVALDKTGLPFSAVYIVMRTKGVSISKAKSIVQEEFWEMEKTWVELRKKLMNGCDPTSAQEFAKYLTCLQYFIGGILVFSMHSPRYHTSPSKSSFYPRPEDTIETLPRRKYQRYINRKKRQRIEDDEECPDRYDTYIGYVYVKDYMRLATAHNYLHTPSPSNDIDQHCHSDKGHVSGCAGQIKGLDHSRAPWLSKYHQVSDEVATDALDLWYHVPPNSIEIIKKIIDMLHSSSLIIDDIEDNSELRRGQPSTHMVFGTPQSINAANYLFVKCIDEVQELSPSAEGPAQTSSAISTLGRDQTFNGHSTANAPPSWNIFE</sequence>
<dbReference type="PANTHER" id="PTHR12001">
    <property type="entry name" value="GERANYLGERANYL PYROPHOSPHATE SYNTHASE"/>
    <property type="match status" value="1"/>
</dbReference>
<comment type="caution">
    <text evidence="5">The sequence shown here is derived from an EMBL/GenBank/DDBJ whole genome shotgun (WGS) entry which is preliminary data.</text>
</comment>
<dbReference type="AlphaFoldDB" id="A0AAN8NWU0"/>
<evidence type="ECO:0000313" key="5">
    <source>
        <dbReference type="EMBL" id="KAK6514434.1"/>
    </source>
</evidence>
<dbReference type="Pfam" id="PF00348">
    <property type="entry name" value="polyprenyl_synt"/>
    <property type="match status" value="1"/>
</dbReference>
<dbReference type="PANTHER" id="PTHR12001:SF72">
    <property type="entry name" value="THIJ_PFPI FAMILY PROTEIN (AFU_ORTHOLOGUE AFUA_3G01210)-RELATED"/>
    <property type="match status" value="1"/>
</dbReference>
<dbReference type="Proteomes" id="UP001307849">
    <property type="component" value="Unassembled WGS sequence"/>
</dbReference>
<dbReference type="InterPro" id="IPR033749">
    <property type="entry name" value="Polyprenyl_synt_CS"/>
</dbReference>
<dbReference type="GO" id="GO:0004659">
    <property type="term" value="F:prenyltransferase activity"/>
    <property type="evidence" value="ECO:0007669"/>
    <property type="project" value="InterPro"/>
</dbReference>
<dbReference type="EMBL" id="JAVHJM010000005">
    <property type="protein sequence ID" value="KAK6514434.1"/>
    <property type="molecule type" value="Genomic_DNA"/>
</dbReference>
<dbReference type="PROSITE" id="PS00723">
    <property type="entry name" value="POLYPRENYL_SYNTHASE_1"/>
    <property type="match status" value="1"/>
</dbReference>
<keyword evidence="3" id="KW-0460">Magnesium</keyword>
<dbReference type="Pfam" id="PF19086">
    <property type="entry name" value="Terpene_syn_C_2"/>
    <property type="match status" value="1"/>
</dbReference>
<accession>A0AAN8NWU0</accession>
<dbReference type="InterPro" id="IPR000092">
    <property type="entry name" value="Polyprenyl_synt"/>
</dbReference>
<evidence type="ECO:0000256" key="4">
    <source>
        <dbReference type="RuleBase" id="RU004466"/>
    </source>
</evidence>
<dbReference type="GO" id="GO:0046872">
    <property type="term" value="F:metal ion binding"/>
    <property type="evidence" value="ECO:0007669"/>
    <property type="project" value="UniProtKB-KW"/>
</dbReference>
<keyword evidence="6" id="KW-1185">Reference proteome</keyword>
<evidence type="ECO:0000256" key="2">
    <source>
        <dbReference type="ARBA" id="ARBA00022723"/>
    </source>
</evidence>
<keyword evidence="2" id="KW-0479">Metal-binding</keyword>
<dbReference type="InterPro" id="IPR008949">
    <property type="entry name" value="Isoprenoid_synthase_dom_sf"/>
</dbReference>
<evidence type="ECO:0000256" key="3">
    <source>
        <dbReference type="ARBA" id="ARBA00022842"/>
    </source>
</evidence>
<reference evidence="5 6" key="1">
    <citation type="submission" date="2019-10" db="EMBL/GenBank/DDBJ databases">
        <authorList>
            <person name="Palmer J.M."/>
        </authorList>
    </citation>
    <scope>NUCLEOTIDE SEQUENCE [LARGE SCALE GENOMIC DNA]</scope>
    <source>
        <strain evidence="5 6">TWF506</strain>
    </source>
</reference>
<protein>
    <submittedName>
        <fullName evidence="5">Uncharacterized protein</fullName>
    </submittedName>
</protein>
<gene>
    <name evidence="5" type="ORF">TWF506_008827</name>
</gene>
<dbReference type="GO" id="GO:0043386">
    <property type="term" value="P:mycotoxin biosynthetic process"/>
    <property type="evidence" value="ECO:0007669"/>
    <property type="project" value="UniProtKB-ARBA"/>
</dbReference>
<evidence type="ECO:0000313" key="6">
    <source>
        <dbReference type="Proteomes" id="UP001307849"/>
    </source>
</evidence>
<dbReference type="Gene3D" id="1.10.600.10">
    <property type="entry name" value="Farnesyl Diphosphate Synthase"/>
    <property type="match status" value="2"/>
</dbReference>
<dbReference type="SUPFAM" id="SSF48576">
    <property type="entry name" value="Terpenoid synthases"/>
    <property type="match status" value="2"/>
</dbReference>
<proteinExistence type="inferred from homology"/>
<keyword evidence="1 4" id="KW-0808">Transferase</keyword>
<comment type="similarity">
    <text evidence="4">Belongs to the FPP/GGPP synthase family.</text>
</comment>
<dbReference type="GO" id="GO:0008299">
    <property type="term" value="P:isoprenoid biosynthetic process"/>
    <property type="evidence" value="ECO:0007669"/>
    <property type="project" value="InterPro"/>
</dbReference>
<dbReference type="GO" id="GO:0046165">
    <property type="term" value="P:alcohol biosynthetic process"/>
    <property type="evidence" value="ECO:0007669"/>
    <property type="project" value="UniProtKB-ARBA"/>
</dbReference>
<evidence type="ECO:0000256" key="1">
    <source>
        <dbReference type="ARBA" id="ARBA00022679"/>
    </source>
</evidence>
<organism evidence="5 6">
    <name type="scientific">Arthrobotrys conoides</name>
    <dbReference type="NCBI Taxonomy" id="74498"/>
    <lineage>
        <taxon>Eukaryota</taxon>
        <taxon>Fungi</taxon>
        <taxon>Dikarya</taxon>
        <taxon>Ascomycota</taxon>
        <taxon>Pezizomycotina</taxon>
        <taxon>Orbiliomycetes</taxon>
        <taxon>Orbiliales</taxon>
        <taxon>Orbiliaceae</taxon>
        <taxon>Arthrobotrys</taxon>
    </lineage>
</organism>
<name>A0AAN8NWU0_9PEZI</name>